<feature type="compositionally biased region" description="Basic and acidic residues" evidence="2">
    <location>
        <begin position="304"/>
        <end position="318"/>
    </location>
</feature>
<sequence>MAEYQESSAKFLSVSSSENRDSFFSDTEAFEGDEEFYEEIEAPKFVDFTSPDHFCPDDRYWFCHRVGCDQKHEEEMDSEAIYKKFVLRVMAARSPNIIRLRKILDRTASRKCPLSAPPKPSKPRLSKTALVSSFSKKTTDDKEKVVKPVPKPRSTPLAKSKPVAAKYLTTPRNKKCIQNDNAFRSVQNPKPINTDVPKNRVVAKALVFQSPKKKTVKVKTSVELRTPVSKLCQGMNKLEITSKLPKSLSKSRSSREINSCKVQRRPDETLSKYGKFIKSKINNGKLSQHKALMKEENQKLKQEEFELQKPKNEEKCLEQEVSDNSRFQATTTNGQDNNNNNNNGDGNENVNSSSEGERLDENEFMDGDDNNKESMNEEKRLKQEVSDNSRSQATTNGQQNNNSGDMNENVNNSSEGERDENEFIMDGDDDNKENAAAIDENRMQGENPKQNERKVLAMNDQSGPVIKKVQRRPEKTLSKSEKSIRSKINVKLSQQKALMKEENQKIKEEEFDLQKSTLEEKCLELEVSDDNSRSQATTIGQENNNSGDGNENVNNSCERERDGNEFMDGDDNNKENATAIDENRMQGENPKKNERKVLAMNDQSGHARKKVTQEEDRKLKDGLISRSSTVVKLKKPKATNPKPFRLRTDERGILKETKLERRTNHVASQNESVTLSSTALSSVKPKPQMKKQGNDNNIERGLKIPKGPGRSKPAAAAAVMPESKKHSDGNAMQRLEKFRKVSYSLQKHSTIRPQGHVSTKKELTPFLIPGQKLDVIPENSPEVLELKMAGKANADAADCAAASPSSLHGQRPITGATYALRGCTKKLK</sequence>
<keyword evidence="1" id="KW-0175">Coiled coil</keyword>
<dbReference type="Proteomes" id="UP001632038">
    <property type="component" value="Unassembled WGS sequence"/>
</dbReference>
<evidence type="ECO:0000313" key="4">
    <source>
        <dbReference type="Proteomes" id="UP001632038"/>
    </source>
</evidence>
<feature type="compositionally biased region" description="Polar residues" evidence="2">
    <location>
        <begin position="322"/>
        <end position="332"/>
    </location>
</feature>
<gene>
    <name evidence="3" type="ORF">CASFOL_042478</name>
</gene>
<feature type="region of interest" description="Disordered" evidence="2">
    <location>
        <begin position="524"/>
        <end position="731"/>
    </location>
</feature>
<evidence type="ECO:0000256" key="2">
    <source>
        <dbReference type="SAM" id="MobiDB-lite"/>
    </source>
</evidence>
<evidence type="ECO:0000313" key="3">
    <source>
        <dbReference type="EMBL" id="KAL3614404.1"/>
    </source>
</evidence>
<accession>A0ABD3BB77</accession>
<feature type="compositionally biased region" description="Low complexity" evidence="2">
    <location>
        <begin position="333"/>
        <end position="354"/>
    </location>
</feature>
<feature type="region of interest" description="Disordered" evidence="2">
    <location>
        <begin position="111"/>
        <end position="158"/>
    </location>
</feature>
<protein>
    <submittedName>
        <fullName evidence="3">Uncharacterized protein</fullName>
    </submittedName>
</protein>
<feature type="compositionally biased region" description="Low complexity" evidence="2">
    <location>
        <begin position="672"/>
        <end position="683"/>
    </location>
</feature>
<feature type="compositionally biased region" description="Basic and acidic residues" evidence="2">
    <location>
        <begin position="646"/>
        <end position="663"/>
    </location>
</feature>
<feature type="compositionally biased region" description="Basic and acidic residues" evidence="2">
    <location>
        <begin position="439"/>
        <end position="455"/>
    </location>
</feature>
<feature type="region of interest" description="Disordered" evidence="2">
    <location>
        <begin position="244"/>
        <end position="263"/>
    </location>
</feature>
<feature type="compositionally biased region" description="Acidic residues" evidence="2">
    <location>
        <begin position="417"/>
        <end position="431"/>
    </location>
</feature>
<feature type="compositionally biased region" description="Low complexity" evidence="2">
    <location>
        <begin position="542"/>
        <end position="556"/>
    </location>
</feature>
<feature type="compositionally biased region" description="Polar residues" evidence="2">
    <location>
        <begin position="388"/>
        <end position="414"/>
    </location>
</feature>
<dbReference type="EMBL" id="JAVIJP010000107">
    <property type="protein sequence ID" value="KAL3614404.1"/>
    <property type="molecule type" value="Genomic_DNA"/>
</dbReference>
<feature type="coiled-coil region" evidence="1">
    <location>
        <begin position="489"/>
        <end position="519"/>
    </location>
</feature>
<feature type="compositionally biased region" description="Basic and acidic residues" evidence="2">
    <location>
        <begin position="137"/>
        <end position="146"/>
    </location>
</feature>
<organism evidence="3 4">
    <name type="scientific">Castilleja foliolosa</name>
    <dbReference type="NCBI Taxonomy" id="1961234"/>
    <lineage>
        <taxon>Eukaryota</taxon>
        <taxon>Viridiplantae</taxon>
        <taxon>Streptophyta</taxon>
        <taxon>Embryophyta</taxon>
        <taxon>Tracheophyta</taxon>
        <taxon>Spermatophyta</taxon>
        <taxon>Magnoliopsida</taxon>
        <taxon>eudicotyledons</taxon>
        <taxon>Gunneridae</taxon>
        <taxon>Pentapetalae</taxon>
        <taxon>asterids</taxon>
        <taxon>lamiids</taxon>
        <taxon>Lamiales</taxon>
        <taxon>Orobanchaceae</taxon>
        <taxon>Pedicularideae</taxon>
        <taxon>Castillejinae</taxon>
        <taxon>Castilleja</taxon>
    </lineage>
</organism>
<feature type="compositionally biased region" description="Basic and acidic residues" evidence="2">
    <location>
        <begin position="471"/>
        <end position="483"/>
    </location>
</feature>
<dbReference type="PANTHER" id="PTHR37241">
    <property type="entry name" value="NEUROFILAMENT HEAVY PROTEIN"/>
    <property type="match status" value="1"/>
</dbReference>
<proteinExistence type="predicted"/>
<dbReference type="AlphaFoldDB" id="A0ABD3BB77"/>
<dbReference type="PANTHER" id="PTHR37241:SF1">
    <property type="entry name" value="NEUROFILAMENT HEAVY PROTEIN"/>
    <property type="match status" value="1"/>
</dbReference>
<evidence type="ECO:0000256" key="1">
    <source>
        <dbReference type="SAM" id="Coils"/>
    </source>
</evidence>
<name>A0ABD3BB77_9LAMI</name>
<feature type="compositionally biased region" description="Basic and acidic residues" evidence="2">
    <location>
        <begin position="722"/>
        <end position="731"/>
    </location>
</feature>
<feature type="region of interest" description="Disordered" evidence="2">
    <location>
        <begin position="304"/>
        <end position="483"/>
    </location>
</feature>
<comment type="caution">
    <text evidence="3">The sequence shown here is derived from an EMBL/GenBank/DDBJ whole genome shotgun (WGS) entry which is preliminary data.</text>
</comment>
<feature type="compositionally biased region" description="Basic and acidic residues" evidence="2">
    <location>
        <begin position="611"/>
        <end position="623"/>
    </location>
</feature>
<keyword evidence="4" id="KW-1185">Reference proteome</keyword>
<reference evidence="4" key="1">
    <citation type="journal article" date="2024" name="IScience">
        <title>Strigolactones Initiate the Formation of Haustorium-like Structures in Castilleja.</title>
        <authorList>
            <person name="Buerger M."/>
            <person name="Peterson D."/>
            <person name="Chory J."/>
        </authorList>
    </citation>
    <scope>NUCLEOTIDE SEQUENCE [LARGE SCALE GENOMIC DNA]</scope>
</reference>
<feature type="compositionally biased region" description="Basic and acidic residues" evidence="2">
    <location>
        <begin position="369"/>
        <end position="387"/>
    </location>
</feature>
<feature type="compositionally biased region" description="Basic and acidic residues" evidence="2">
    <location>
        <begin position="581"/>
        <end position="597"/>
    </location>
</feature>